<dbReference type="InterPro" id="IPR012348">
    <property type="entry name" value="RNR-like"/>
</dbReference>
<keyword evidence="5" id="KW-0479">Metal-binding</keyword>
<evidence type="ECO:0000256" key="10">
    <source>
        <dbReference type="ARBA" id="ARBA00023160"/>
    </source>
</evidence>
<dbReference type="GO" id="GO:0005829">
    <property type="term" value="C:cytosol"/>
    <property type="evidence" value="ECO:0007669"/>
    <property type="project" value="TreeGrafter"/>
</dbReference>
<protein>
    <submittedName>
        <fullName evidence="12">Unannotated protein</fullName>
    </submittedName>
</protein>
<dbReference type="PANTHER" id="PTHR31155:SF9">
    <property type="entry name" value="STEAROYL-[ACYL-CARRIER-PROTEIN] 9-DESATURASE 7, CHLOROPLASTIC"/>
    <property type="match status" value="1"/>
</dbReference>
<evidence type="ECO:0000256" key="4">
    <source>
        <dbReference type="ARBA" id="ARBA00022516"/>
    </source>
</evidence>
<dbReference type="Pfam" id="PF03405">
    <property type="entry name" value="FA_desaturase_2"/>
    <property type="match status" value="1"/>
</dbReference>
<name>A0A6J7W411_9ZZZZ</name>
<evidence type="ECO:0000256" key="3">
    <source>
        <dbReference type="ARBA" id="ARBA00011738"/>
    </source>
</evidence>
<keyword evidence="6" id="KW-0276">Fatty acid metabolism</keyword>
<dbReference type="EMBL" id="CAEZZV010000158">
    <property type="protein sequence ID" value="CAB4785889.1"/>
    <property type="molecule type" value="Genomic_DNA"/>
</dbReference>
<dbReference type="PANTHER" id="PTHR31155">
    <property type="entry name" value="ACYL- ACYL-CARRIER-PROTEIN DESATURASE-RELATED"/>
    <property type="match status" value="1"/>
</dbReference>
<dbReference type="GO" id="GO:0046872">
    <property type="term" value="F:metal ion binding"/>
    <property type="evidence" value="ECO:0007669"/>
    <property type="project" value="UniProtKB-KW"/>
</dbReference>
<dbReference type="PIRSF" id="PIRSF000346">
    <property type="entry name" value="Dlt9_acylACP_des"/>
    <property type="match status" value="1"/>
</dbReference>
<keyword evidence="10" id="KW-0275">Fatty acid biosynthesis</keyword>
<evidence type="ECO:0000313" key="11">
    <source>
        <dbReference type="EMBL" id="CAB4785889.1"/>
    </source>
</evidence>
<keyword evidence="4" id="KW-0444">Lipid biosynthesis</keyword>
<evidence type="ECO:0000313" key="12">
    <source>
        <dbReference type="EMBL" id="CAB5129652.1"/>
    </source>
</evidence>
<dbReference type="AlphaFoldDB" id="A0A6J7W411"/>
<dbReference type="Gene3D" id="1.10.620.20">
    <property type="entry name" value="Ribonucleotide Reductase, subunit A"/>
    <property type="match status" value="1"/>
</dbReference>
<sequence>MTDEEILRELEPEAERLLNRHLASAEEWYPHEQVPWDRAARLETEGFIYGQAPLCEGVRSALLVNLLTEDNLPWYTRTISRMFGGDSAWGAWAQRWTAEEGRHAIVMRDYITVSGLVDPKVLEDGRMAQVSSAIVPEPDNPVDGMCYVAMQELATRISHRNTGTMLNDPAGYNVMMKLSTDENRHHLFYRDLVSKLIELNPSAAIEALKRQVMSFSMPGTGIPGFVDHARAIAKVGIYDFSIHHEKIIMPLVFRQWAIDKVEGLSSAAEEARDAMFKYIERVGKVARRQVERREAAEASAIAIL</sequence>
<dbReference type="GO" id="GO:0045300">
    <property type="term" value="F:stearoyl-[ACP] desaturase activity"/>
    <property type="evidence" value="ECO:0007669"/>
    <property type="project" value="InterPro"/>
</dbReference>
<proteinExistence type="inferred from homology"/>
<evidence type="ECO:0000256" key="5">
    <source>
        <dbReference type="ARBA" id="ARBA00022723"/>
    </source>
</evidence>
<dbReference type="InterPro" id="IPR009078">
    <property type="entry name" value="Ferritin-like_SF"/>
</dbReference>
<comment type="similarity">
    <text evidence="2">Belongs to the fatty acid desaturase type 2 family.</text>
</comment>
<dbReference type="EMBL" id="CAFBRX010000141">
    <property type="protein sequence ID" value="CAB5129652.1"/>
    <property type="molecule type" value="Genomic_DNA"/>
</dbReference>
<comment type="subunit">
    <text evidence="3">Homodimer.</text>
</comment>
<dbReference type="GO" id="GO:0006633">
    <property type="term" value="P:fatty acid biosynthetic process"/>
    <property type="evidence" value="ECO:0007669"/>
    <property type="project" value="UniProtKB-KW"/>
</dbReference>
<accession>A0A6J7W411</accession>
<evidence type="ECO:0000256" key="7">
    <source>
        <dbReference type="ARBA" id="ARBA00023002"/>
    </source>
</evidence>
<reference evidence="12" key="1">
    <citation type="submission" date="2020-05" db="EMBL/GenBank/DDBJ databases">
        <authorList>
            <person name="Chiriac C."/>
            <person name="Salcher M."/>
            <person name="Ghai R."/>
            <person name="Kavagutti S V."/>
        </authorList>
    </citation>
    <scope>NUCLEOTIDE SEQUENCE</scope>
</reference>
<evidence type="ECO:0000256" key="6">
    <source>
        <dbReference type="ARBA" id="ARBA00022832"/>
    </source>
</evidence>
<keyword evidence="9" id="KW-0443">Lipid metabolism</keyword>
<evidence type="ECO:0000256" key="9">
    <source>
        <dbReference type="ARBA" id="ARBA00023098"/>
    </source>
</evidence>
<keyword evidence="8" id="KW-0408">Iron</keyword>
<comment type="cofactor">
    <cofactor evidence="1">
        <name>Fe(2+)</name>
        <dbReference type="ChEBI" id="CHEBI:29033"/>
    </cofactor>
</comment>
<keyword evidence="7" id="KW-0560">Oxidoreductase</keyword>
<dbReference type="SUPFAM" id="SSF47240">
    <property type="entry name" value="Ferritin-like"/>
    <property type="match status" value="1"/>
</dbReference>
<evidence type="ECO:0000256" key="8">
    <source>
        <dbReference type="ARBA" id="ARBA00023004"/>
    </source>
</evidence>
<evidence type="ECO:0000256" key="1">
    <source>
        <dbReference type="ARBA" id="ARBA00001954"/>
    </source>
</evidence>
<gene>
    <name evidence="11" type="ORF">UFOPK2921_01127</name>
    <name evidence="12" type="ORF">UFOPK4422_01248</name>
</gene>
<organism evidence="12">
    <name type="scientific">freshwater metagenome</name>
    <dbReference type="NCBI Taxonomy" id="449393"/>
    <lineage>
        <taxon>unclassified sequences</taxon>
        <taxon>metagenomes</taxon>
        <taxon>ecological metagenomes</taxon>
    </lineage>
</organism>
<dbReference type="InterPro" id="IPR005067">
    <property type="entry name" value="Fatty_acid_desaturase-2"/>
</dbReference>
<evidence type="ECO:0000256" key="2">
    <source>
        <dbReference type="ARBA" id="ARBA00008749"/>
    </source>
</evidence>